<sequence length="330" mass="34220">MILMLQHPSFDLSRAIVRTVLVLLAGPLLAILLPGQAEANVVCLIDNAELEFGTSPTGTGTIDYTCTNYSYTPRSFALCVGLGNPSWPGTPQQPVLRSGNRFAGYQVFEDPALSQRWTAQRPLTKLISMPAGMASSVSGSFQFYGAIASGQTPVPDTYSAFFYNTVLGTPDNGGQCRTSGNTGFSFSAQQFTLSLGAQIANACRIVATGNADLGSVSAARGPVFGTGSIAVNCPSGTSFNIGLEPSNGHQAGFGDMSGSPGNSDTVPYQLRSGSSTGPIWGATASSTNVGNGVSGTGNGNTQDYSVYVTVPDTDVTPDSYSDTVRVTVHF</sequence>
<feature type="domain" description="Spore coat protein U/FanG" evidence="1">
    <location>
        <begin position="42"/>
        <end position="159"/>
    </location>
</feature>
<accession>A0A418NMY9</accession>
<organism evidence="2 3">
    <name type="scientific">Aurantiacibacter zhengii</name>
    <dbReference type="NCBI Taxonomy" id="2307003"/>
    <lineage>
        <taxon>Bacteria</taxon>
        <taxon>Pseudomonadati</taxon>
        <taxon>Pseudomonadota</taxon>
        <taxon>Alphaproteobacteria</taxon>
        <taxon>Sphingomonadales</taxon>
        <taxon>Erythrobacteraceae</taxon>
        <taxon>Aurantiacibacter</taxon>
    </lineage>
</organism>
<dbReference type="AlphaFoldDB" id="A0A418NMY9"/>
<comment type="caution">
    <text evidence="2">The sequence shown here is derived from an EMBL/GenBank/DDBJ whole genome shotgun (WGS) entry which is preliminary data.</text>
</comment>
<name>A0A418NMY9_9SPHN</name>
<proteinExistence type="predicted"/>
<protein>
    <submittedName>
        <fullName evidence="2">Spore coat U domain-containing protein</fullName>
    </submittedName>
</protein>
<dbReference type="InterPro" id="IPR053167">
    <property type="entry name" value="Spore_coat_component"/>
</dbReference>
<dbReference type="InterPro" id="IPR007893">
    <property type="entry name" value="Spore_coat_U/FanG"/>
</dbReference>
<dbReference type="PANTHER" id="PTHR37089">
    <property type="entry name" value="PROTEIN U-RELATED"/>
    <property type="match status" value="1"/>
</dbReference>
<evidence type="ECO:0000313" key="2">
    <source>
        <dbReference type="EMBL" id="RIV82221.1"/>
    </source>
</evidence>
<feature type="domain" description="Spore coat protein U/FanG" evidence="1">
    <location>
        <begin position="191"/>
        <end position="327"/>
    </location>
</feature>
<evidence type="ECO:0000313" key="3">
    <source>
        <dbReference type="Proteomes" id="UP000286576"/>
    </source>
</evidence>
<gene>
    <name evidence="2" type="ORF">D2V07_18205</name>
</gene>
<reference evidence="2 3" key="1">
    <citation type="submission" date="2018-08" db="EMBL/GenBank/DDBJ databases">
        <title>Erythrobacter zhengii sp.nov., a bacterium isolated from deep-sea sediment.</title>
        <authorList>
            <person name="Fang C."/>
            <person name="Wu Y.-H."/>
            <person name="Sun C."/>
            <person name="Wang H."/>
            <person name="Cheng H."/>
            <person name="Meng F.-X."/>
            <person name="Wang C.-S."/>
            <person name="Xu X.-W."/>
        </authorList>
    </citation>
    <scope>NUCLEOTIDE SEQUENCE [LARGE SCALE GENOMIC DNA]</scope>
    <source>
        <strain evidence="2 3">V18</strain>
    </source>
</reference>
<keyword evidence="3" id="KW-1185">Reference proteome</keyword>
<dbReference type="Proteomes" id="UP000286576">
    <property type="component" value="Unassembled WGS sequence"/>
</dbReference>
<evidence type="ECO:0000259" key="1">
    <source>
        <dbReference type="Pfam" id="PF05229"/>
    </source>
</evidence>
<dbReference type="EMBL" id="QXFL01000022">
    <property type="protein sequence ID" value="RIV82221.1"/>
    <property type="molecule type" value="Genomic_DNA"/>
</dbReference>
<dbReference type="Pfam" id="PF05229">
    <property type="entry name" value="SCPU"/>
    <property type="match status" value="2"/>
</dbReference>
<dbReference type="SMART" id="SM00972">
    <property type="entry name" value="SCPU"/>
    <property type="match status" value="2"/>
</dbReference>